<proteinExistence type="predicted"/>
<protein>
    <submittedName>
        <fullName evidence="5">Uncharacterized protein</fullName>
    </submittedName>
</protein>
<keyword evidence="3" id="KW-0547">Nucleotide-binding</keyword>
<evidence type="ECO:0000313" key="5">
    <source>
        <dbReference type="EMBL" id="QCD78679.1"/>
    </source>
</evidence>
<keyword evidence="6" id="KW-1185">Reference proteome</keyword>
<evidence type="ECO:0000256" key="1">
    <source>
        <dbReference type="ARBA" id="ARBA00022598"/>
    </source>
</evidence>
<keyword evidence="2" id="KW-0819">tRNA processing</keyword>
<name>A0A4D6KTZ2_VIGUN</name>
<dbReference type="InterPro" id="IPR012094">
    <property type="entry name" value="tRNA_Ile_lys_synt"/>
</dbReference>
<dbReference type="EMBL" id="CP039345">
    <property type="protein sequence ID" value="QCD78679.1"/>
    <property type="molecule type" value="Genomic_DNA"/>
</dbReference>
<evidence type="ECO:0000313" key="6">
    <source>
        <dbReference type="Proteomes" id="UP000501690"/>
    </source>
</evidence>
<evidence type="ECO:0000256" key="3">
    <source>
        <dbReference type="ARBA" id="ARBA00022741"/>
    </source>
</evidence>
<reference evidence="5 6" key="1">
    <citation type="submission" date="2019-04" db="EMBL/GenBank/DDBJ databases">
        <title>An improved genome assembly and genetic linkage map for asparagus bean, Vigna unguiculata ssp. sesquipedialis.</title>
        <authorList>
            <person name="Xia Q."/>
            <person name="Zhang R."/>
            <person name="Dong Y."/>
        </authorList>
    </citation>
    <scope>NUCLEOTIDE SEQUENCE [LARGE SCALE GENOMIC DNA]</scope>
    <source>
        <tissue evidence="5">Leaf</tissue>
    </source>
</reference>
<evidence type="ECO:0000256" key="2">
    <source>
        <dbReference type="ARBA" id="ARBA00022694"/>
    </source>
</evidence>
<dbReference type="GO" id="GO:0008033">
    <property type="term" value="P:tRNA processing"/>
    <property type="evidence" value="ECO:0007669"/>
    <property type="project" value="UniProtKB-KW"/>
</dbReference>
<dbReference type="GO" id="GO:0005524">
    <property type="term" value="F:ATP binding"/>
    <property type="evidence" value="ECO:0007669"/>
    <property type="project" value="UniProtKB-KW"/>
</dbReference>
<evidence type="ECO:0000256" key="4">
    <source>
        <dbReference type="ARBA" id="ARBA00022840"/>
    </source>
</evidence>
<accession>A0A4D6KTZ2</accession>
<dbReference type="AlphaFoldDB" id="A0A4D6KTZ2"/>
<gene>
    <name evidence="5" type="ORF">DEO72_LG1g2315</name>
</gene>
<dbReference type="PANTHER" id="PTHR43033">
    <property type="entry name" value="TRNA(ILE)-LYSIDINE SYNTHASE-RELATED"/>
    <property type="match status" value="1"/>
</dbReference>
<organism evidence="5 6">
    <name type="scientific">Vigna unguiculata</name>
    <name type="common">Cowpea</name>
    <dbReference type="NCBI Taxonomy" id="3917"/>
    <lineage>
        <taxon>Eukaryota</taxon>
        <taxon>Viridiplantae</taxon>
        <taxon>Streptophyta</taxon>
        <taxon>Embryophyta</taxon>
        <taxon>Tracheophyta</taxon>
        <taxon>Spermatophyta</taxon>
        <taxon>Magnoliopsida</taxon>
        <taxon>eudicotyledons</taxon>
        <taxon>Gunneridae</taxon>
        <taxon>Pentapetalae</taxon>
        <taxon>rosids</taxon>
        <taxon>fabids</taxon>
        <taxon>Fabales</taxon>
        <taxon>Fabaceae</taxon>
        <taxon>Papilionoideae</taxon>
        <taxon>50 kb inversion clade</taxon>
        <taxon>NPAAA clade</taxon>
        <taxon>indigoferoid/millettioid clade</taxon>
        <taxon>Phaseoleae</taxon>
        <taxon>Vigna</taxon>
    </lineage>
</organism>
<keyword evidence="1" id="KW-0436">Ligase</keyword>
<dbReference type="PANTHER" id="PTHR43033:SF5">
    <property type="entry name" value="TRNA(ILE)-LYSIDINE SYNTHETASE"/>
    <property type="match status" value="1"/>
</dbReference>
<sequence length="324" mass="36789">MLKRRSKVFEDQDEVLKQKDEKAKFKFELRSIISACRITRTYVDQIGYNLIRDAVIIKDHGYAVIDLQILCPLKIADICLMKFLSLVLQAKASQRQCYEIVNGLHSYISMQELYHSSRYLCPDPGSRGSRLLVCCCADDCALPLKMKFFESLSYGQEVHCAANELEKIIEDHHSFANHFVPDSSDVHFLDVNPTLILTKAKMLNIISESTYNNILALQKQETAYFRSTTETISDSASKHGVNETKQIMDRTSPCLHYASLSAKQALHKLKSIPVAARRSLPVLITEQGQLQSIPSVHFKHCPFLMVHMEFRPKIPLGGGHTLFI</sequence>
<dbReference type="GO" id="GO:0016879">
    <property type="term" value="F:ligase activity, forming carbon-nitrogen bonds"/>
    <property type="evidence" value="ECO:0007669"/>
    <property type="project" value="InterPro"/>
</dbReference>
<keyword evidence="4" id="KW-0067">ATP-binding</keyword>
<dbReference type="Proteomes" id="UP000501690">
    <property type="component" value="Linkage Group LG1"/>
</dbReference>